<proteinExistence type="inferred from homology"/>
<keyword evidence="2" id="KW-0479">Metal-binding</keyword>
<reference evidence="4 5" key="1">
    <citation type="journal article" date="2019" name="Int. J. Syst. Evol. Microbiol.">
        <title>The Global Catalogue of Microorganisms (GCM) 10K type strain sequencing project: providing services to taxonomists for standard genome sequencing and annotation.</title>
        <authorList>
            <consortium name="The Broad Institute Genomics Platform"/>
            <consortium name="The Broad Institute Genome Sequencing Center for Infectious Disease"/>
            <person name="Wu L."/>
            <person name="Ma J."/>
        </authorList>
    </citation>
    <scope>NUCLEOTIDE SEQUENCE [LARGE SCALE GENOMIC DNA]</scope>
    <source>
        <strain evidence="4 5">JCM 1405</strain>
    </source>
</reference>
<evidence type="ECO:0000259" key="3">
    <source>
        <dbReference type="Pfam" id="PF12850"/>
    </source>
</evidence>
<evidence type="ECO:0000313" key="5">
    <source>
        <dbReference type="Proteomes" id="UP001500339"/>
    </source>
</evidence>
<dbReference type="EMBL" id="BAAACF010000001">
    <property type="protein sequence ID" value="GAA0716469.1"/>
    <property type="molecule type" value="Genomic_DNA"/>
</dbReference>
<organism evidence="4 5">
    <name type="scientific">Clostridium malenominatum</name>
    <dbReference type="NCBI Taxonomy" id="1539"/>
    <lineage>
        <taxon>Bacteria</taxon>
        <taxon>Bacillati</taxon>
        <taxon>Bacillota</taxon>
        <taxon>Clostridia</taxon>
        <taxon>Eubacteriales</taxon>
        <taxon>Clostridiaceae</taxon>
        <taxon>Clostridium</taxon>
    </lineage>
</organism>
<dbReference type="Gene3D" id="3.60.21.10">
    <property type="match status" value="1"/>
</dbReference>
<comment type="similarity">
    <text evidence="1 2">Belongs to the metallophosphoesterase superfamily. YfcE family.</text>
</comment>
<gene>
    <name evidence="4" type="ORF">GCM10008905_00950</name>
</gene>
<name>A0ABN1IKZ9_9CLOT</name>
<dbReference type="RefSeq" id="WP_343765292.1">
    <property type="nucleotide sequence ID" value="NZ_BAAACF010000001.1"/>
</dbReference>
<protein>
    <recommendedName>
        <fullName evidence="2">Phosphoesterase</fullName>
        <ecNumber evidence="2">3.1.4.-</ecNumber>
    </recommendedName>
</protein>
<dbReference type="PANTHER" id="PTHR11124">
    <property type="entry name" value="VACUOLAR SORTING PROTEIN VPS29"/>
    <property type="match status" value="1"/>
</dbReference>
<keyword evidence="5" id="KW-1185">Reference proteome</keyword>
<evidence type="ECO:0000256" key="1">
    <source>
        <dbReference type="ARBA" id="ARBA00008950"/>
    </source>
</evidence>
<comment type="cofactor">
    <cofactor evidence="2">
        <name>a divalent metal cation</name>
        <dbReference type="ChEBI" id="CHEBI:60240"/>
    </cofactor>
</comment>
<comment type="caution">
    <text evidence="4">The sequence shown here is derived from an EMBL/GenBank/DDBJ whole genome shotgun (WGS) entry which is preliminary data.</text>
</comment>
<dbReference type="EC" id="3.1.4.-" evidence="2"/>
<evidence type="ECO:0000256" key="2">
    <source>
        <dbReference type="RuleBase" id="RU362039"/>
    </source>
</evidence>
<dbReference type="InterPro" id="IPR000979">
    <property type="entry name" value="Phosphodiesterase_MJ0936/Vps29"/>
</dbReference>
<dbReference type="InterPro" id="IPR024654">
    <property type="entry name" value="Calcineurin-like_PHP_lpxH"/>
</dbReference>
<evidence type="ECO:0000313" key="4">
    <source>
        <dbReference type="EMBL" id="GAA0716469.1"/>
    </source>
</evidence>
<accession>A0ABN1IKZ9</accession>
<dbReference type="SUPFAM" id="SSF56300">
    <property type="entry name" value="Metallo-dependent phosphatases"/>
    <property type="match status" value="1"/>
</dbReference>
<dbReference type="InterPro" id="IPR029052">
    <property type="entry name" value="Metallo-depent_PP-like"/>
</dbReference>
<dbReference type="NCBIfam" id="TIGR00040">
    <property type="entry name" value="yfcE"/>
    <property type="match status" value="1"/>
</dbReference>
<feature type="domain" description="Calcineurin-like phosphoesterase" evidence="3">
    <location>
        <begin position="5"/>
        <end position="142"/>
    </location>
</feature>
<sequence length="153" mass="17034">MSIKKIGVISDTHGLLREEFIEALKNVQLIIHAGDIDKEEVLVELNKICPVVAVRGNCDKGKLKELLPFSDIVEFQGKYIYVIHDINTLDIDPEAAGIDIVVFGHSHKAYEVEKENVLYINPGGAGPKRFHLPISMAILSFDGEECGVEFIYL</sequence>
<dbReference type="Pfam" id="PF12850">
    <property type="entry name" value="Metallophos_2"/>
    <property type="match status" value="1"/>
</dbReference>
<dbReference type="Proteomes" id="UP001500339">
    <property type="component" value="Unassembled WGS sequence"/>
</dbReference>